<dbReference type="EMBL" id="PDKJ01000008">
    <property type="protein sequence ID" value="RXJ67648.1"/>
    <property type="molecule type" value="Genomic_DNA"/>
</dbReference>
<comment type="caution">
    <text evidence="1">The sequence shown here is derived from an EMBL/GenBank/DDBJ whole genome shotgun (WGS) entry which is preliminary data.</text>
</comment>
<dbReference type="SUPFAM" id="SSF47240">
    <property type="entry name" value="Ferritin-like"/>
    <property type="match status" value="1"/>
</dbReference>
<evidence type="ECO:0000313" key="2">
    <source>
        <dbReference type="Proteomes" id="UP000290172"/>
    </source>
</evidence>
<sequence>MQKNSKTQTAIEELEVPTNLDAEILAQMRVDPNFDEPILHQVLRIAVYDEYHAYETYKKVIEKFGEITPFSNILEAEIRHYEELTTLLNKYQIPAPINDWEEKVDEPNSILEASEIAVAEEIDNIKMYDNLISYSKEYPDVLDTLYRLQAASYNNHLPALRQNVAKHLNVTAEKVDVNNIYQQYSNHNIEEALGKLDEFSVMASKFASGDVSQEDILKLLSNSNISFIGGALVGAVGATMFSQISKERKNSEEEE</sequence>
<dbReference type="InterPro" id="IPR019243">
    <property type="entry name" value="DUF2202"/>
</dbReference>
<organism evidence="1 2">
    <name type="scientific">Halarcobacter ebronensis</name>
    <dbReference type="NCBI Taxonomy" id="1462615"/>
    <lineage>
        <taxon>Bacteria</taxon>
        <taxon>Pseudomonadati</taxon>
        <taxon>Campylobacterota</taxon>
        <taxon>Epsilonproteobacteria</taxon>
        <taxon>Campylobacterales</taxon>
        <taxon>Arcobacteraceae</taxon>
        <taxon>Halarcobacter</taxon>
    </lineage>
</organism>
<dbReference type="InterPro" id="IPR009078">
    <property type="entry name" value="Ferritin-like_SF"/>
</dbReference>
<proteinExistence type="predicted"/>
<name>A0A4V1LRB8_9BACT</name>
<evidence type="ECO:0000313" key="1">
    <source>
        <dbReference type="EMBL" id="RXJ67648.1"/>
    </source>
</evidence>
<dbReference type="AlphaFoldDB" id="A0A4V1LRB8"/>
<gene>
    <name evidence="1" type="ORF">CRV08_09770</name>
</gene>
<accession>A0A4V1LRB8</accession>
<dbReference type="CDD" id="cd01048">
    <property type="entry name" value="Ferritin_like_AB2"/>
    <property type="match status" value="1"/>
</dbReference>
<dbReference type="Proteomes" id="UP000290172">
    <property type="component" value="Unassembled WGS sequence"/>
</dbReference>
<reference evidence="1 2" key="1">
    <citation type="submission" date="2017-10" db="EMBL/GenBank/DDBJ databases">
        <title>Genomics of the genus Arcobacter.</title>
        <authorList>
            <person name="Perez-Cataluna A."/>
            <person name="Figueras M.J."/>
        </authorList>
    </citation>
    <scope>NUCLEOTIDE SEQUENCE [LARGE SCALE GENOMIC DNA]</scope>
    <source>
        <strain evidence="1 2">CECT 8993</strain>
    </source>
</reference>
<dbReference type="RefSeq" id="WP_128981579.1">
    <property type="nucleotide sequence ID" value="NZ_PDKJ01000008.1"/>
</dbReference>
<dbReference type="Gene3D" id="1.20.1260.10">
    <property type="match status" value="1"/>
</dbReference>
<protein>
    <submittedName>
        <fullName evidence="1">DUF2202 domain-containing protein</fullName>
    </submittedName>
</protein>
<dbReference type="InterPro" id="IPR012347">
    <property type="entry name" value="Ferritin-like"/>
</dbReference>